<sequence>MGSLSTKILTSGSGERIIIESSSFRTTHTKRPANINIKYNELMRDVYIELFFSSILHLSIPYFL</sequence>
<dbReference type="AlphaFoldDB" id="I3SAH5"/>
<accession>I3SAH5</accession>
<dbReference type="EMBL" id="BT137472">
    <property type="protein sequence ID" value="AFK37267.1"/>
    <property type="molecule type" value="mRNA"/>
</dbReference>
<proteinExistence type="evidence at transcript level"/>
<organism evidence="1">
    <name type="scientific">Lotus japonicus</name>
    <name type="common">Lotus corniculatus var. japonicus</name>
    <dbReference type="NCBI Taxonomy" id="34305"/>
    <lineage>
        <taxon>Eukaryota</taxon>
        <taxon>Viridiplantae</taxon>
        <taxon>Streptophyta</taxon>
        <taxon>Embryophyta</taxon>
        <taxon>Tracheophyta</taxon>
        <taxon>Spermatophyta</taxon>
        <taxon>Magnoliopsida</taxon>
        <taxon>eudicotyledons</taxon>
        <taxon>Gunneridae</taxon>
        <taxon>Pentapetalae</taxon>
        <taxon>rosids</taxon>
        <taxon>fabids</taxon>
        <taxon>Fabales</taxon>
        <taxon>Fabaceae</taxon>
        <taxon>Papilionoideae</taxon>
        <taxon>50 kb inversion clade</taxon>
        <taxon>NPAAA clade</taxon>
        <taxon>Hologalegina</taxon>
        <taxon>robinioid clade</taxon>
        <taxon>Loteae</taxon>
        <taxon>Lotus</taxon>
    </lineage>
</organism>
<name>I3SAH5_LOTJA</name>
<evidence type="ECO:0000313" key="1">
    <source>
        <dbReference type="EMBL" id="AFK37267.1"/>
    </source>
</evidence>
<reference evidence="1" key="1">
    <citation type="submission" date="2012-05" db="EMBL/GenBank/DDBJ databases">
        <authorList>
            <person name="Krishnakumar V."/>
            <person name="Cheung F."/>
            <person name="Xiao Y."/>
            <person name="Chan A."/>
            <person name="Moskal W.A."/>
            <person name="Town C.D."/>
        </authorList>
    </citation>
    <scope>NUCLEOTIDE SEQUENCE</scope>
</reference>
<protein>
    <submittedName>
        <fullName evidence="1">Uncharacterized protein</fullName>
    </submittedName>
</protein>